<feature type="compositionally biased region" description="Low complexity" evidence="1">
    <location>
        <begin position="20"/>
        <end position="59"/>
    </location>
</feature>
<feature type="compositionally biased region" description="Basic and acidic residues" evidence="1">
    <location>
        <begin position="329"/>
        <end position="343"/>
    </location>
</feature>
<comment type="caution">
    <text evidence="2">The sequence shown here is derived from an EMBL/GenBank/DDBJ whole genome shotgun (WGS) entry which is preliminary data.</text>
</comment>
<dbReference type="PANTHER" id="PTHR48125">
    <property type="entry name" value="LP07818P1"/>
    <property type="match status" value="1"/>
</dbReference>
<protein>
    <submittedName>
        <fullName evidence="2">Uncharacterized protein</fullName>
    </submittedName>
</protein>
<sequence>MAREKPNQTAAEASKPQPTPATAMMTTTAAAAGPATPAALAAPAAATTTTAAASPGPSAEKTAPLAPGSLAIRSKGKKGKEKRAQGPPPVWTKPEPGYLMDVMRQNNRSRLYVKPAFWTEEHARLLDVQYRLDPKMDSWLERLRDCSANRYHLALSRLREILGRPLQGSHEREILDTVQKWAESPPEPNEFYAGIESMVRRFGFRPVKKSLHLHLANKMVDELHPTAAFRLWSHPYPTPVLVYVDMRYISEWRAKRFPPPEPHVPKPDESVTAKTAATPSTAPAGAVSAAQGALKVKSSKPAQEPEQKPEPKPAQGREPEPEAEQEPGQEPKADSEPNSHPEEAEPNPAPAPTPIPNHPVAAIRAKRLAQIDKKLGARDPYILALLIATAQSQARSWTHFSRLPPPPTWRCQVLATSVRNPDSDEDKPDLSAVYVCTAEIPQSFLARFDAPKVCPRASRDPNDIFEYSGRAAEAAEQAEVPLDTKVVVDVQRVPFDGTSKGAGTFVRTMRKVVATTAVAMSLERNPDKKKGLARF</sequence>
<evidence type="ECO:0000313" key="3">
    <source>
        <dbReference type="Proteomes" id="UP001286456"/>
    </source>
</evidence>
<dbReference type="Proteomes" id="UP001286456">
    <property type="component" value="Unassembled WGS sequence"/>
</dbReference>
<feature type="compositionally biased region" description="Pro residues" evidence="1">
    <location>
        <begin position="347"/>
        <end position="357"/>
    </location>
</feature>
<dbReference type="EMBL" id="JAUEPO010000002">
    <property type="protein sequence ID" value="KAK3332266.1"/>
    <property type="molecule type" value="Genomic_DNA"/>
</dbReference>
<reference evidence="2" key="1">
    <citation type="journal article" date="2023" name="Mol. Phylogenet. Evol.">
        <title>Genome-scale phylogeny and comparative genomics of the fungal order Sordariales.</title>
        <authorList>
            <person name="Hensen N."/>
            <person name="Bonometti L."/>
            <person name="Westerberg I."/>
            <person name="Brannstrom I.O."/>
            <person name="Guillou S."/>
            <person name="Cros-Aarteil S."/>
            <person name="Calhoun S."/>
            <person name="Haridas S."/>
            <person name="Kuo A."/>
            <person name="Mondo S."/>
            <person name="Pangilinan J."/>
            <person name="Riley R."/>
            <person name="LaButti K."/>
            <person name="Andreopoulos B."/>
            <person name="Lipzen A."/>
            <person name="Chen C."/>
            <person name="Yan M."/>
            <person name="Daum C."/>
            <person name="Ng V."/>
            <person name="Clum A."/>
            <person name="Steindorff A."/>
            <person name="Ohm R.A."/>
            <person name="Martin F."/>
            <person name="Silar P."/>
            <person name="Natvig D.O."/>
            <person name="Lalanne C."/>
            <person name="Gautier V."/>
            <person name="Ament-Velasquez S.L."/>
            <person name="Kruys A."/>
            <person name="Hutchinson M.I."/>
            <person name="Powell A.J."/>
            <person name="Barry K."/>
            <person name="Miller A.N."/>
            <person name="Grigoriev I.V."/>
            <person name="Debuchy R."/>
            <person name="Gladieux P."/>
            <person name="Hiltunen Thoren M."/>
            <person name="Johannesson H."/>
        </authorList>
    </citation>
    <scope>NUCLEOTIDE SEQUENCE</scope>
    <source>
        <strain evidence="2">SMH4131-1</strain>
    </source>
</reference>
<keyword evidence="3" id="KW-1185">Reference proteome</keyword>
<dbReference type="AlphaFoldDB" id="A0AAE0MH01"/>
<feature type="region of interest" description="Disordered" evidence="1">
    <location>
        <begin position="256"/>
        <end position="358"/>
    </location>
</feature>
<accession>A0AAE0MH01</accession>
<dbReference type="PANTHER" id="PTHR48125:SF10">
    <property type="entry name" value="OS12G0136300 PROTEIN"/>
    <property type="match status" value="1"/>
</dbReference>
<feature type="compositionally biased region" description="Basic and acidic residues" evidence="1">
    <location>
        <begin position="303"/>
        <end position="320"/>
    </location>
</feature>
<evidence type="ECO:0000256" key="1">
    <source>
        <dbReference type="SAM" id="MobiDB-lite"/>
    </source>
</evidence>
<feature type="region of interest" description="Disordered" evidence="1">
    <location>
        <begin position="1"/>
        <end position="95"/>
    </location>
</feature>
<gene>
    <name evidence="2" type="ORF">B0T19DRAFT_398045</name>
</gene>
<organism evidence="2 3">
    <name type="scientific">Cercophora scortea</name>
    <dbReference type="NCBI Taxonomy" id="314031"/>
    <lineage>
        <taxon>Eukaryota</taxon>
        <taxon>Fungi</taxon>
        <taxon>Dikarya</taxon>
        <taxon>Ascomycota</taxon>
        <taxon>Pezizomycotina</taxon>
        <taxon>Sordariomycetes</taxon>
        <taxon>Sordariomycetidae</taxon>
        <taxon>Sordariales</taxon>
        <taxon>Lasiosphaeriaceae</taxon>
        <taxon>Cercophora</taxon>
    </lineage>
</organism>
<name>A0AAE0MH01_9PEZI</name>
<proteinExistence type="predicted"/>
<evidence type="ECO:0000313" key="2">
    <source>
        <dbReference type="EMBL" id="KAK3332266.1"/>
    </source>
</evidence>
<reference evidence="2" key="2">
    <citation type="submission" date="2023-06" db="EMBL/GenBank/DDBJ databases">
        <authorList>
            <consortium name="Lawrence Berkeley National Laboratory"/>
            <person name="Haridas S."/>
            <person name="Hensen N."/>
            <person name="Bonometti L."/>
            <person name="Westerberg I."/>
            <person name="Brannstrom I.O."/>
            <person name="Guillou S."/>
            <person name="Cros-Aarteil S."/>
            <person name="Calhoun S."/>
            <person name="Kuo A."/>
            <person name="Mondo S."/>
            <person name="Pangilinan J."/>
            <person name="Riley R."/>
            <person name="Labutti K."/>
            <person name="Andreopoulos B."/>
            <person name="Lipzen A."/>
            <person name="Chen C."/>
            <person name="Yanf M."/>
            <person name="Daum C."/>
            <person name="Ng V."/>
            <person name="Clum A."/>
            <person name="Steindorff A."/>
            <person name="Ohm R."/>
            <person name="Martin F."/>
            <person name="Silar P."/>
            <person name="Natvig D."/>
            <person name="Lalanne C."/>
            <person name="Gautier V."/>
            <person name="Ament-Velasquez S.L."/>
            <person name="Kruys A."/>
            <person name="Hutchinson M.I."/>
            <person name="Powell A.J."/>
            <person name="Barry K."/>
            <person name="Miller A.N."/>
            <person name="Grigoriev I.V."/>
            <person name="Debuchy R."/>
            <person name="Gladieux P."/>
            <person name="Thoren M.H."/>
            <person name="Johannesson H."/>
        </authorList>
    </citation>
    <scope>NUCLEOTIDE SEQUENCE</scope>
    <source>
        <strain evidence="2">SMH4131-1</strain>
    </source>
</reference>
<feature type="compositionally biased region" description="Low complexity" evidence="1">
    <location>
        <begin position="272"/>
        <end position="293"/>
    </location>
</feature>